<dbReference type="InterPro" id="IPR002931">
    <property type="entry name" value="Transglutaminase-like"/>
</dbReference>
<reference evidence="3 4" key="1">
    <citation type="submission" date="2014-02" db="EMBL/GenBank/DDBJ databases">
        <title>Genome sequence of Mycoplasma capricolum subsp. capricolum strain 14232.</title>
        <authorList>
            <person name="Sirand-Pugnet P."/>
            <person name="Breton M."/>
            <person name="Dordet-Frisoni E."/>
            <person name="Baranowski E."/>
            <person name="Barre A."/>
            <person name="Couture C."/>
            <person name="Dupuy V."/>
            <person name="Gaurivaud P."/>
            <person name="Jacob D."/>
            <person name="Lemaitre C."/>
            <person name="Manso-Silvan L."/>
            <person name="Nikolski M."/>
            <person name="Nouvel L.-X."/>
            <person name="Poumarat F."/>
            <person name="Tardy F."/>
            <person name="Thebault P."/>
            <person name="Theil S."/>
            <person name="Citti C."/>
            <person name="Thiaucourt F."/>
            <person name="Blanchard A."/>
        </authorList>
    </citation>
    <scope>NUCLEOTIDE SEQUENCE [LARGE SCALE GENOMIC DNA]</scope>
    <source>
        <strain evidence="3 4">14232</strain>
    </source>
</reference>
<name>A0A084EKG2_MYCCA</name>
<dbReference type="RefSeq" id="WP_036432092.1">
    <property type="nucleotide sequence ID" value="NZ_JFDO01000024.1"/>
</dbReference>
<dbReference type="AlphaFoldDB" id="A0A084EKG2"/>
<dbReference type="PANTHER" id="PTHR46333">
    <property type="entry name" value="CYTOKINESIS PROTEIN 3"/>
    <property type="match status" value="1"/>
</dbReference>
<dbReference type="EMBL" id="JFDO01000024">
    <property type="protein sequence ID" value="KEZ18454.1"/>
    <property type="molecule type" value="Genomic_DNA"/>
</dbReference>
<dbReference type="InterPro" id="IPR052557">
    <property type="entry name" value="CAP/Cytokinesis_protein"/>
</dbReference>
<dbReference type="Proteomes" id="UP000028533">
    <property type="component" value="Unassembled WGS sequence"/>
</dbReference>
<dbReference type="SUPFAM" id="SSF54001">
    <property type="entry name" value="Cysteine proteinases"/>
    <property type="match status" value="1"/>
</dbReference>
<dbReference type="PANTHER" id="PTHR46333:SF2">
    <property type="entry name" value="CYTOKINESIS PROTEIN 3"/>
    <property type="match status" value="1"/>
</dbReference>
<evidence type="ECO:0000313" key="3">
    <source>
        <dbReference type="EMBL" id="KEZ18454.1"/>
    </source>
</evidence>
<dbReference type="PROSITE" id="PS51257">
    <property type="entry name" value="PROKAR_LIPOPROTEIN"/>
    <property type="match status" value="1"/>
</dbReference>
<accession>A0A084EKG2</accession>
<feature type="signal peptide" evidence="1">
    <location>
        <begin position="1"/>
        <end position="23"/>
    </location>
</feature>
<sequence length="818" mass="94622">MKRTKLISILTCLTALTSSIVVVSCTNDNKTTILHNKQTDIKSLELNTNLYELTDNNPETIIKTFLDLNDNQLTNLNKDQLEVKMIDSSNAIINIKNSNQFVGTTKVKFEVEKTNINKNKSDSINLKESIFSADSTNKKDSTLITPISKKERDEKKENTNEFIKLNSYEQETYNDISINSNASLDEINNQYIDQTLKAFNEIKLPENKAKEMMLNNQVASNFYSHPRFELDKDEIILDKHQNKEIKLQLIDKNTLQPISREQIKWYQRISYPTDAVITSKDSQDNATFILTDDGALKWKDTKESDGRSPDEKSARLWAEYKGYLYSAVIRVYSDEISELLNNEDLAKQAARQLVIEKNWNALPPLEKLTKAYEWVTKEIKYDYDRTLKNSLKNQNAHSALVEKYTVCTGYAKGLKLILEEMGIPCRFVEGDSGRESSGVRHAWNLVQIDDKWYHVDTTSDRVEKNQDHTKFNFFLNTNDDFLKKDNFNRDFDNKGTRLRNLKFKNFVVSEDDVIALIDNAWDPETKQLNKLDVITNERNFITVNKAFKKRNLDSYIKSSKFTLVIGPNKQASYTFSNQNNQAVSDINVIKVEQYSNKQAIGIEFDQKVDDLKIGNFNISNALINKIEQQDKSYILYLDHFSSYDNVEVKLESIKKKDYKFIINTNNKVEFNIQKHKKPEAQIQLLDNNSIKITNQLDNLEYNFNNTSWKDVPKDFIIPDAILGKLNIRYKASDNKLSSDTQTIILTRSQIPTNHNIKVFNKTLTGVDDKMQYRLKNQNSTWINITNNKIQKLESGTYEIRVKPNKTALASEIVEITIN</sequence>
<dbReference type="InterPro" id="IPR038765">
    <property type="entry name" value="Papain-like_cys_pep_sf"/>
</dbReference>
<dbReference type="GO" id="GO:0005737">
    <property type="term" value="C:cytoplasm"/>
    <property type="evidence" value="ECO:0007669"/>
    <property type="project" value="TreeGrafter"/>
</dbReference>
<dbReference type="NCBIfam" id="NF045980">
    <property type="entry name" value="MAG6410_fam_LP"/>
    <property type="match status" value="1"/>
</dbReference>
<organism evidence="3 4">
    <name type="scientific">Mycoplasma capricolum subsp. capricolum 14232</name>
    <dbReference type="NCBI Taxonomy" id="1188238"/>
    <lineage>
        <taxon>Bacteria</taxon>
        <taxon>Bacillati</taxon>
        <taxon>Mycoplasmatota</taxon>
        <taxon>Mollicutes</taxon>
        <taxon>Mycoplasmataceae</taxon>
        <taxon>Mycoplasma</taxon>
    </lineage>
</organism>
<evidence type="ECO:0000256" key="1">
    <source>
        <dbReference type="SAM" id="SignalP"/>
    </source>
</evidence>
<proteinExistence type="predicted"/>
<evidence type="ECO:0000259" key="2">
    <source>
        <dbReference type="SMART" id="SM00460"/>
    </source>
</evidence>
<keyword evidence="1" id="KW-0732">Signal</keyword>
<comment type="caution">
    <text evidence="3">The sequence shown here is derived from an EMBL/GenBank/DDBJ whole genome shotgun (WGS) entry which is preliminary data.</text>
</comment>
<protein>
    <recommendedName>
        <fullName evidence="2">Transglutaminase-like domain-containing protein</fullName>
    </recommendedName>
</protein>
<dbReference type="SMART" id="SM00460">
    <property type="entry name" value="TGc"/>
    <property type="match status" value="1"/>
</dbReference>
<dbReference type="Pfam" id="PF01841">
    <property type="entry name" value="Transglut_core"/>
    <property type="match status" value="1"/>
</dbReference>
<evidence type="ECO:0000313" key="4">
    <source>
        <dbReference type="Proteomes" id="UP000028533"/>
    </source>
</evidence>
<gene>
    <name evidence="3" type="ORF">MCAPa_5610</name>
</gene>
<dbReference type="Gene3D" id="3.10.620.30">
    <property type="match status" value="1"/>
</dbReference>
<feature type="chain" id="PRO_5001774189" description="Transglutaminase-like domain-containing protein" evidence="1">
    <location>
        <begin position="24"/>
        <end position="818"/>
    </location>
</feature>
<feature type="domain" description="Transglutaminase-like" evidence="2">
    <location>
        <begin position="399"/>
        <end position="459"/>
    </location>
</feature>